<keyword evidence="4" id="KW-1133">Transmembrane helix</keyword>
<dbReference type="Proteomes" id="UP000235584">
    <property type="component" value="Chromosome"/>
</dbReference>
<evidence type="ECO:0000256" key="5">
    <source>
        <dbReference type="ARBA" id="ARBA00023136"/>
    </source>
</evidence>
<organism evidence="6 7">
    <name type="scientific">Bacteriovorax stolpii</name>
    <name type="common">Bdellovibrio stolpii</name>
    <dbReference type="NCBI Taxonomy" id="960"/>
    <lineage>
        <taxon>Bacteria</taxon>
        <taxon>Pseudomonadati</taxon>
        <taxon>Bdellovibrionota</taxon>
        <taxon>Bacteriovoracia</taxon>
        <taxon>Bacteriovoracales</taxon>
        <taxon>Bacteriovoracaceae</taxon>
        <taxon>Bacteriovorax</taxon>
    </lineage>
</organism>
<dbReference type="PANTHER" id="PTHR30485:SF2">
    <property type="entry name" value="BLL0597 PROTEIN"/>
    <property type="match status" value="1"/>
</dbReference>
<sequence length="239" mass="26689">MRKQLIYDLPTRIFHWSFALLFVFAFMVAKTIDDESPIFAYHMLAGLMLGVLVILRIVWGVIGTRYARFSSFALYPTDVIEYFKGLFSGDKKRWSGHNPASSWAALIMLTSALMLAITGILMTSGHKEAFEDLHELFANLFLVTTLLHVAGVFLHSLRHVDGIAFSMLHGKKETDHGLSGISGHKPMVALLLILLIVGTGTYLTKNYDTSAHELKIFGKTLSLGDNEGKENESENEHDD</sequence>
<accession>A0A2K9NYX2</accession>
<evidence type="ECO:0000256" key="3">
    <source>
        <dbReference type="ARBA" id="ARBA00022692"/>
    </source>
</evidence>
<dbReference type="AlphaFoldDB" id="A0A2K9NYX2"/>
<dbReference type="GO" id="GO:0020037">
    <property type="term" value="F:heme binding"/>
    <property type="evidence" value="ECO:0007669"/>
    <property type="project" value="TreeGrafter"/>
</dbReference>
<gene>
    <name evidence="6" type="ORF">C0V70_04160</name>
</gene>
<dbReference type="SUPFAM" id="SSF81342">
    <property type="entry name" value="Transmembrane di-heme cytochromes"/>
    <property type="match status" value="1"/>
</dbReference>
<dbReference type="EMBL" id="CP025704">
    <property type="protein sequence ID" value="AUO00156.1"/>
    <property type="molecule type" value="Genomic_DNA"/>
</dbReference>
<dbReference type="InterPro" id="IPR051542">
    <property type="entry name" value="Hydrogenase_cytochrome"/>
</dbReference>
<dbReference type="KEGG" id="bsto:C0V70_04160"/>
<dbReference type="GO" id="GO:0009055">
    <property type="term" value="F:electron transfer activity"/>
    <property type="evidence" value="ECO:0007669"/>
    <property type="project" value="InterPro"/>
</dbReference>
<proteinExistence type="predicted"/>
<protein>
    <submittedName>
        <fullName evidence="6">Cytochrome b</fullName>
    </submittedName>
</protein>
<keyword evidence="3" id="KW-0812">Transmembrane</keyword>
<evidence type="ECO:0000313" key="6">
    <source>
        <dbReference type="EMBL" id="AUO00156.1"/>
    </source>
</evidence>
<evidence type="ECO:0000256" key="2">
    <source>
        <dbReference type="ARBA" id="ARBA00022475"/>
    </source>
</evidence>
<reference evidence="6 7" key="1">
    <citation type="submission" date="2018-01" db="EMBL/GenBank/DDBJ databases">
        <title>Complete genome sequence of Bacteriovorax stolpii DSM12778.</title>
        <authorList>
            <person name="Tang B."/>
            <person name="Chang J."/>
        </authorList>
    </citation>
    <scope>NUCLEOTIDE SEQUENCE [LARGE SCALE GENOMIC DNA]</scope>
    <source>
        <strain evidence="6 7">DSM 12778</strain>
    </source>
</reference>
<dbReference type="RefSeq" id="WP_102245443.1">
    <property type="nucleotide sequence ID" value="NZ_CP025704.1"/>
</dbReference>
<keyword evidence="2" id="KW-1003">Cell membrane</keyword>
<keyword evidence="7" id="KW-1185">Reference proteome</keyword>
<dbReference type="GO" id="GO:0022904">
    <property type="term" value="P:respiratory electron transport chain"/>
    <property type="evidence" value="ECO:0007669"/>
    <property type="project" value="InterPro"/>
</dbReference>
<keyword evidence="5" id="KW-0472">Membrane</keyword>
<dbReference type="Gene3D" id="1.20.950.20">
    <property type="entry name" value="Transmembrane di-heme cytochromes, Chain C"/>
    <property type="match status" value="1"/>
</dbReference>
<evidence type="ECO:0000256" key="1">
    <source>
        <dbReference type="ARBA" id="ARBA00004651"/>
    </source>
</evidence>
<evidence type="ECO:0000256" key="4">
    <source>
        <dbReference type="ARBA" id="ARBA00022989"/>
    </source>
</evidence>
<comment type="subcellular location">
    <subcellularLocation>
        <location evidence="1">Cell membrane</location>
        <topology evidence="1">Multi-pass membrane protein</topology>
    </subcellularLocation>
</comment>
<dbReference type="GO" id="GO:0005886">
    <property type="term" value="C:plasma membrane"/>
    <property type="evidence" value="ECO:0007669"/>
    <property type="project" value="UniProtKB-SubCell"/>
</dbReference>
<dbReference type="PANTHER" id="PTHR30485">
    <property type="entry name" value="NI/FE-HYDROGENASE 1 B-TYPE CYTOCHROME SUBUNIT"/>
    <property type="match status" value="1"/>
</dbReference>
<dbReference type="InterPro" id="IPR016174">
    <property type="entry name" value="Di-haem_cyt_TM"/>
</dbReference>
<dbReference type="InterPro" id="IPR011577">
    <property type="entry name" value="Cyt_b561_bac/Ni-Hgenase"/>
</dbReference>
<evidence type="ECO:0000313" key="7">
    <source>
        <dbReference type="Proteomes" id="UP000235584"/>
    </source>
</evidence>
<name>A0A2K9NYX2_BACTC</name>
<dbReference type="Pfam" id="PF01292">
    <property type="entry name" value="Ni_hydr_CYTB"/>
    <property type="match status" value="1"/>
</dbReference>